<comment type="caution">
    <text evidence="2">The sequence shown here is derived from an EMBL/GenBank/DDBJ whole genome shotgun (WGS) entry which is preliminary data.</text>
</comment>
<evidence type="ECO:0008006" key="4">
    <source>
        <dbReference type="Google" id="ProtNLM"/>
    </source>
</evidence>
<dbReference type="SUPFAM" id="SSF48452">
    <property type="entry name" value="TPR-like"/>
    <property type="match status" value="1"/>
</dbReference>
<evidence type="ECO:0000256" key="1">
    <source>
        <dbReference type="SAM" id="SignalP"/>
    </source>
</evidence>
<gene>
    <name evidence="2" type="ORF">DYBT9275_02336</name>
</gene>
<reference evidence="2" key="1">
    <citation type="submission" date="2021-04" db="EMBL/GenBank/DDBJ databases">
        <authorList>
            <person name="Rodrigo-Torres L."/>
            <person name="Arahal R. D."/>
            <person name="Lucena T."/>
        </authorList>
    </citation>
    <scope>NUCLEOTIDE SEQUENCE</scope>
    <source>
        <strain evidence="2">CECT 9275</strain>
    </source>
</reference>
<dbReference type="Gene3D" id="1.25.40.390">
    <property type="match status" value="1"/>
</dbReference>
<dbReference type="EMBL" id="CAJRAF010000002">
    <property type="protein sequence ID" value="CAG4999888.1"/>
    <property type="molecule type" value="Genomic_DNA"/>
</dbReference>
<proteinExistence type="predicted"/>
<evidence type="ECO:0000313" key="3">
    <source>
        <dbReference type="Proteomes" id="UP000680038"/>
    </source>
</evidence>
<dbReference type="AlphaFoldDB" id="A0A916JC04"/>
<dbReference type="RefSeq" id="WP_215238980.1">
    <property type="nucleotide sequence ID" value="NZ_CAJRAF010000002.1"/>
</dbReference>
<keyword evidence="1" id="KW-0732">Signal</keyword>
<feature type="signal peptide" evidence="1">
    <location>
        <begin position="1"/>
        <end position="22"/>
    </location>
</feature>
<keyword evidence="3" id="KW-1185">Reference proteome</keyword>
<dbReference type="InterPro" id="IPR041662">
    <property type="entry name" value="SusD-like_2"/>
</dbReference>
<name>A0A916JC04_9BACT</name>
<organism evidence="2 3">
    <name type="scientific">Dyadobacter helix</name>
    <dbReference type="NCBI Taxonomy" id="2822344"/>
    <lineage>
        <taxon>Bacteria</taxon>
        <taxon>Pseudomonadati</taxon>
        <taxon>Bacteroidota</taxon>
        <taxon>Cytophagia</taxon>
        <taxon>Cytophagales</taxon>
        <taxon>Spirosomataceae</taxon>
        <taxon>Dyadobacter</taxon>
    </lineage>
</organism>
<dbReference type="Proteomes" id="UP000680038">
    <property type="component" value="Unassembled WGS sequence"/>
</dbReference>
<accession>A0A916JC04</accession>
<dbReference type="InterPro" id="IPR011990">
    <property type="entry name" value="TPR-like_helical_dom_sf"/>
</dbReference>
<evidence type="ECO:0000313" key="2">
    <source>
        <dbReference type="EMBL" id="CAG4999888.1"/>
    </source>
</evidence>
<sequence>MRTIFKSINALLLLLVMLAAPSCTDLTEMNVNPNTLDPNSISTRFVLSKVISASVMHNTNMVFGYGVDQAVTLEAMQYLQRDYLEAEVTNTFLWFNQAWGTNGTGFSSILSDNAYLAKRATGETDEAFYLAVSLIMKSYWSAYMTSAWGDIPYSQAMKAEDGILKPVYDEQKQVFKGILADLEKANELLTGATVTTLVAAADPLYAGNVTKWRQLANSLQLRYLLRLSEKATDMQAIGVDVKAKFSAIVGNSTKYPIITASADNAEVKFPGGTPAASFPGGPLNMTNRNNFYRRKPAATIIDFLKSHRDPRLTRWIRPVDVQLLVRSTGTEAGLIVKEADGKVKRYLKTYTAGVDTSLYVGLPAAHPSPSSYNRNEASLLSRIKEVDPSIYVDAAANPFVSYLADSYAMDTDPLVKSIFMTSSEVNFILAEAVVRTWIPGSALDYYKKGITESLAQYSISDGAQMVYNPVTHKTEAFNLAAFLARAEADYSAATDKLEPILTQAWVAGWFTSDTWFSWRKTGYPNLGKNLISASKGDKIPVRYGYGDPEKLRNGENTNAAITHLTPAVDDQWSKMWLIEGTGKPWN</sequence>
<protein>
    <recommendedName>
        <fullName evidence="4">SusD/RagB family nutrient-binding outer membrane lipoprotein</fullName>
    </recommendedName>
</protein>
<feature type="chain" id="PRO_5036678006" description="SusD/RagB family nutrient-binding outer membrane lipoprotein" evidence="1">
    <location>
        <begin position="23"/>
        <end position="586"/>
    </location>
</feature>
<dbReference type="Pfam" id="PF12771">
    <property type="entry name" value="SusD-like_2"/>
    <property type="match status" value="1"/>
</dbReference>